<dbReference type="AlphaFoldDB" id="A0A5B9Y2L9"/>
<keyword evidence="1" id="KW-1133">Transmembrane helix</keyword>
<feature type="transmembrane region" description="Helical" evidence="1">
    <location>
        <begin position="75"/>
        <end position="96"/>
    </location>
</feature>
<dbReference type="NCBIfam" id="NF033688">
    <property type="entry name" value="MG406_fam"/>
    <property type="match status" value="1"/>
</dbReference>
<protein>
    <submittedName>
        <fullName evidence="2">Uncharacterized protein</fullName>
    </submittedName>
</protein>
<keyword evidence="1" id="KW-0812">Transmembrane</keyword>
<evidence type="ECO:0000313" key="3">
    <source>
        <dbReference type="Proteomes" id="UP000323144"/>
    </source>
</evidence>
<dbReference type="EMBL" id="CP043026">
    <property type="protein sequence ID" value="QEH61270.1"/>
    <property type="molecule type" value="Genomic_DNA"/>
</dbReference>
<reference evidence="2 3" key="1">
    <citation type="submission" date="2019-08" db="EMBL/GenBank/DDBJ databases">
        <title>Complete genome sequence of Spiroplasma chinense CCH (DSM 19755).</title>
        <authorList>
            <person name="Shen H.-Y."/>
            <person name="Lin Y.-C."/>
            <person name="Chou L."/>
            <person name="Kuo C.-H."/>
        </authorList>
    </citation>
    <scope>NUCLEOTIDE SEQUENCE [LARGE SCALE GENOMIC DNA]</scope>
    <source>
        <strain evidence="2 3">CCH</strain>
    </source>
</reference>
<sequence length="121" mass="13756">MLKNLLEKNKKRMLIFLLPIVAGIVSILAVLCIFEIVGYSWITGFIIAITFGFISFICLRFAIDKIVDDQNVFTFIFLAILRIGMYMVPFLISIYLSNHINPIGVVIGFLIIVIFPVIIKE</sequence>
<keyword evidence="3" id="KW-1185">Reference proteome</keyword>
<feature type="transmembrane region" description="Helical" evidence="1">
    <location>
        <begin position="102"/>
        <end position="119"/>
    </location>
</feature>
<feature type="transmembrane region" description="Helical" evidence="1">
    <location>
        <begin position="42"/>
        <end position="63"/>
    </location>
</feature>
<organism evidence="2 3">
    <name type="scientific">Spiroplasma chinense</name>
    <dbReference type="NCBI Taxonomy" id="216932"/>
    <lineage>
        <taxon>Bacteria</taxon>
        <taxon>Bacillati</taxon>
        <taxon>Mycoplasmatota</taxon>
        <taxon>Mollicutes</taxon>
        <taxon>Entomoplasmatales</taxon>
        <taxon>Spiroplasmataceae</taxon>
        <taxon>Spiroplasma</taxon>
    </lineage>
</organism>
<keyword evidence="1" id="KW-0472">Membrane</keyword>
<feature type="transmembrane region" description="Helical" evidence="1">
    <location>
        <begin position="12"/>
        <end position="36"/>
    </location>
</feature>
<gene>
    <name evidence="2" type="ORF">SCHIN_v1c00720</name>
</gene>
<evidence type="ECO:0000256" key="1">
    <source>
        <dbReference type="SAM" id="Phobius"/>
    </source>
</evidence>
<proteinExistence type="predicted"/>
<accession>A0A5B9Y2L9</accession>
<dbReference type="Proteomes" id="UP000323144">
    <property type="component" value="Chromosome"/>
</dbReference>
<name>A0A5B9Y2L9_9MOLU</name>
<evidence type="ECO:0000313" key="2">
    <source>
        <dbReference type="EMBL" id="QEH61270.1"/>
    </source>
</evidence>
<dbReference type="KEGG" id="schi:SCHIN_v1c00720"/>